<name>A0A5M6J269_9PROT</name>
<protein>
    <submittedName>
        <fullName evidence="13">Tetratricopeptide repeat protein</fullName>
    </submittedName>
</protein>
<evidence type="ECO:0000256" key="9">
    <source>
        <dbReference type="ARBA" id="ARBA00023237"/>
    </source>
</evidence>
<evidence type="ECO:0000256" key="7">
    <source>
        <dbReference type="ARBA" id="ARBA00022916"/>
    </source>
</evidence>
<dbReference type="GO" id="GO:0030244">
    <property type="term" value="P:cellulose biosynthetic process"/>
    <property type="evidence" value="ECO:0007669"/>
    <property type="project" value="UniProtKB-KW"/>
</dbReference>
<keyword evidence="9" id="KW-0998">Cell outer membrane</keyword>
<dbReference type="GO" id="GO:0006011">
    <property type="term" value="P:UDP-alpha-D-glucose metabolic process"/>
    <property type="evidence" value="ECO:0007669"/>
    <property type="project" value="InterPro"/>
</dbReference>
<organism evidence="13 14">
    <name type="scientific">Rhodovastum atsumiense</name>
    <dbReference type="NCBI Taxonomy" id="504468"/>
    <lineage>
        <taxon>Bacteria</taxon>
        <taxon>Pseudomonadati</taxon>
        <taxon>Pseudomonadota</taxon>
        <taxon>Alphaproteobacteria</taxon>
        <taxon>Acetobacterales</taxon>
        <taxon>Acetobacteraceae</taxon>
        <taxon>Rhodovastum</taxon>
    </lineage>
</organism>
<keyword evidence="7" id="KW-0135">Cellulose biosynthesis</keyword>
<dbReference type="Proteomes" id="UP000325255">
    <property type="component" value="Unassembled WGS sequence"/>
</dbReference>
<gene>
    <name evidence="13" type="ORF">F1189_00820</name>
</gene>
<evidence type="ECO:0000313" key="13">
    <source>
        <dbReference type="EMBL" id="KAA5614703.1"/>
    </source>
</evidence>
<dbReference type="PRINTS" id="PR01441">
    <property type="entry name" value="CELLSNTHASEC"/>
</dbReference>
<dbReference type="Pfam" id="PF14559">
    <property type="entry name" value="TPR_19"/>
    <property type="match status" value="1"/>
</dbReference>
<evidence type="ECO:0000256" key="1">
    <source>
        <dbReference type="ARBA" id="ARBA00004339"/>
    </source>
</evidence>
<evidence type="ECO:0000256" key="6">
    <source>
        <dbReference type="ARBA" id="ARBA00022803"/>
    </source>
</evidence>
<keyword evidence="6 10" id="KW-0802">TPR repeat</keyword>
<evidence type="ECO:0000256" key="4">
    <source>
        <dbReference type="ARBA" id="ARBA00022729"/>
    </source>
</evidence>
<feature type="domain" description="Cellulose synthase operon C C-terminal" evidence="12">
    <location>
        <begin position="859"/>
        <end position="1194"/>
    </location>
</feature>
<dbReference type="InterPro" id="IPR008410">
    <property type="entry name" value="BCSC_C"/>
</dbReference>
<keyword evidence="5" id="KW-0677">Repeat</keyword>
<feature type="repeat" description="TPR" evidence="10">
    <location>
        <begin position="31"/>
        <end position="64"/>
    </location>
</feature>
<reference evidence="13 14" key="1">
    <citation type="submission" date="2019-09" db="EMBL/GenBank/DDBJ databases">
        <title>Genome sequence of Rhodovastum atsumiense, a diverse member of the Acetobacteraceae family of non-sulfur purple photosynthetic bacteria.</title>
        <authorList>
            <person name="Meyer T."/>
            <person name="Kyndt J."/>
        </authorList>
    </citation>
    <scope>NUCLEOTIDE SEQUENCE [LARGE SCALE GENOMIC DNA]</scope>
    <source>
        <strain evidence="13 14">DSM 21279</strain>
    </source>
</reference>
<dbReference type="GO" id="GO:0009279">
    <property type="term" value="C:cell outer membrane"/>
    <property type="evidence" value="ECO:0007669"/>
    <property type="project" value="UniProtKB-SubCell"/>
</dbReference>
<evidence type="ECO:0000256" key="10">
    <source>
        <dbReference type="PROSITE-ProRule" id="PRU00339"/>
    </source>
</evidence>
<dbReference type="OrthoDB" id="174989at2"/>
<comment type="caution">
    <text evidence="13">The sequence shown here is derived from an EMBL/GenBank/DDBJ whole genome shotgun (WGS) entry which is preliminary data.</text>
</comment>
<evidence type="ECO:0000313" key="14">
    <source>
        <dbReference type="Proteomes" id="UP000325255"/>
    </source>
</evidence>
<feature type="signal peptide" evidence="11">
    <location>
        <begin position="1"/>
        <end position="23"/>
    </location>
</feature>
<dbReference type="InterPro" id="IPR003921">
    <property type="entry name" value="Cell_synth_C"/>
</dbReference>
<comment type="pathway">
    <text evidence="2">Glycan metabolism; bacterial cellulose biosynthesis.</text>
</comment>
<comment type="subcellular location">
    <subcellularLocation>
        <location evidence="1">Cell outer membrane</location>
        <topology evidence="1">Peripheral membrane protein</topology>
    </subcellularLocation>
</comment>
<dbReference type="PROSITE" id="PS50005">
    <property type="entry name" value="TPR"/>
    <property type="match status" value="1"/>
</dbReference>
<dbReference type="Pfam" id="PF05420">
    <property type="entry name" value="BCSC_C"/>
    <property type="match status" value="1"/>
</dbReference>
<dbReference type="EMBL" id="VWPK01000001">
    <property type="protein sequence ID" value="KAA5614703.1"/>
    <property type="molecule type" value="Genomic_DNA"/>
</dbReference>
<evidence type="ECO:0000256" key="2">
    <source>
        <dbReference type="ARBA" id="ARBA00005186"/>
    </source>
</evidence>
<dbReference type="InterPro" id="IPR011990">
    <property type="entry name" value="TPR-like_helical_dom_sf"/>
</dbReference>
<evidence type="ECO:0000256" key="5">
    <source>
        <dbReference type="ARBA" id="ARBA00022737"/>
    </source>
</evidence>
<evidence type="ECO:0000256" key="8">
    <source>
        <dbReference type="ARBA" id="ARBA00023136"/>
    </source>
</evidence>
<comment type="similarity">
    <text evidence="3">Belongs to the AcsC/BcsC family.</text>
</comment>
<sequence>MAMVRRILPVALAILTAAPPAAAQTERPAAARVLLDQASYWLQQAQYEPAQRALDQLLRLEPRSPDALALQAQLQAARGNRRAALESLAALREARPDDPRLATIEQTLRVGTIDPAALEEARRLGREGRAAEAVARYQRLFQGPPPGPLAVEYYQTLAGTDGGWEQARDGLARLAANPQDRRAQLAYAELLTYRPQTRQDGIGRLAGLAQDPATAARAQRAWRQALEWLPLDASAIPAYEAYLARRADDAIAQRLQTARNPPLSAADVAGKQRQAGFAALEAGRLQEAEAAFRAVLAANENDADALGGLGLVRLRQNQTASGRDLLARAIAADPAHRSRWDGALAGAGVGDEYERAGSLMRRGRLAEAEQVLRGLIARGGNTAGAQAMLADVLARRGDLAGAEALLDRAGAAGSPAAGRVRAEGLRQRAATLSDPAQKVGLLRAAAAAAPADPWIRLDLARALTASGQKAEARAEMAGLAEGRASAEALRAAALFAIEDDRPEDAVALATRLSPAARGPELQALLAQAQARAEIRDAVALGATSRMAARQKLLALAAAPDPDGGRGVAIARGFMALHDPAGAREALAIAQAGTRTPTPAQRLAYAGALLSAGDDAGARALLASLPATGALTPAQQQALQGLRNGLAVRAADALGTQGRPADAYDQLAPALAASPDDPGLNLALARLYRGTDDARRALEISLAVLARDPADMATRRAAVQAAIAARDWERAEALAREGTQVAPNDPVAWLAAAELARARGNARRALQDLRTARSLREQQVGIDGAGGLSRALPSGFPPAVPAANPFRAGATVVASATPGAGDATLGEIDGQIGTLRQELAPKLSLGPSLRVRSGSAGLDRLSETTVPLEMLVMPLGRGRASIGATPTFLDAGQLASGTTSQAQFGTAAFGSKPLAPSQHAEGVGLSAAYELGWLKADIGSTPLGFPLQALVGGVEVSPALNERMRLRLRGERRAVTDSVLSYAGTHDTTNNTLWGGVTRLGGHAQMELSLGDALLYGGGGGARLTGRGVAPNTMLEFGAGGSTAVWRQGGEEVRLGLDLVYFGYGRNLRYFSLGQGGYFSPQSYMAAMVPVTYTSRGEGLTWSVGGAVGYQTYRESASPVFPNDARLQWTLQNQAASDTVTTYPGRSASGLAGNLRGNIEYRISPSLTLGGRAGYQATGNWNEFAASLYARYIFNGDTW</sequence>
<dbReference type="InterPro" id="IPR019734">
    <property type="entry name" value="TPR_rpt"/>
</dbReference>
<dbReference type="AlphaFoldDB" id="A0A5M6J269"/>
<dbReference type="SUPFAM" id="SSF48452">
    <property type="entry name" value="TPR-like"/>
    <property type="match status" value="3"/>
</dbReference>
<evidence type="ECO:0000259" key="12">
    <source>
        <dbReference type="Pfam" id="PF05420"/>
    </source>
</evidence>
<keyword evidence="14" id="KW-1185">Reference proteome</keyword>
<dbReference type="RefSeq" id="WP_150038500.1">
    <property type="nucleotide sequence ID" value="NZ_VWPK01000001.1"/>
</dbReference>
<dbReference type="Gene3D" id="1.25.40.10">
    <property type="entry name" value="Tetratricopeptide repeat domain"/>
    <property type="match status" value="4"/>
</dbReference>
<accession>A0A5M6J269</accession>
<evidence type="ECO:0000256" key="3">
    <source>
        <dbReference type="ARBA" id="ARBA00005886"/>
    </source>
</evidence>
<feature type="chain" id="PRO_5024332910" evidence="11">
    <location>
        <begin position="24"/>
        <end position="1198"/>
    </location>
</feature>
<proteinExistence type="inferred from homology"/>
<evidence type="ECO:0000256" key="11">
    <source>
        <dbReference type="SAM" id="SignalP"/>
    </source>
</evidence>
<keyword evidence="8" id="KW-0472">Membrane</keyword>
<keyword evidence="4 11" id="KW-0732">Signal</keyword>
<dbReference type="UniPathway" id="UPA00694"/>
<dbReference type="SMART" id="SM00028">
    <property type="entry name" value="TPR"/>
    <property type="match status" value="5"/>
</dbReference>